<evidence type="ECO:0000313" key="3">
    <source>
        <dbReference type="EMBL" id="MTV36277.1"/>
    </source>
</evidence>
<organism evidence="3 4">
    <name type="scientific">Duganella radicis</name>
    <dbReference type="NCBI Taxonomy" id="551988"/>
    <lineage>
        <taxon>Bacteria</taxon>
        <taxon>Pseudomonadati</taxon>
        <taxon>Pseudomonadota</taxon>
        <taxon>Betaproteobacteria</taxon>
        <taxon>Burkholderiales</taxon>
        <taxon>Oxalobacteraceae</taxon>
        <taxon>Telluria group</taxon>
        <taxon>Duganella</taxon>
    </lineage>
</organism>
<dbReference type="AlphaFoldDB" id="A0A6L6PCN0"/>
<sequence length="274" mass="29240">MGARIKLLPFNNVVATGLATCDLSNLLGFTVERIILQLGGTTFTKSMVTGIQLKANGKIIWDSTGPRTDTRNQYRGITANASFLTLDFAEIRAKTELGQNLGCLDTTQGISNLKLEINVAGATAPTLAGFAEVNAPQMDPAQAATRGLIAKIHSSTITIGAAGTFSLSVPHLSPQDGGSLLKRIAVYSSNMTAMLIKKNGIVIEDSIKALNDFNQGEYRKVPQAGLYMVDFIIDDIQSQVLNTRNAQTMEVLATFSAGETITIESELLEPLGAF</sequence>
<dbReference type="OrthoDB" id="8585537at2"/>
<dbReference type="Proteomes" id="UP000475582">
    <property type="component" value="Unassembled WGS sequence"/>
</dbReference>
<dbReference type="RefSeq" id="WP_155461621.1">
    <property type="nucleotide sequence ID" value="NZ_WNKY01000001.1"/>
</dbReference>
<evidence type="ECO:0000259" key="2">
    <source>
        <dbReference type="Pfam" id="PF25513"/>
    </source>
</evidence>
<feature type="domain" description="Viral coat protein P2 C-terminal" evidence="2">
    <location>
        <begin position="149"/>
        <end position="270"/>
    </location>
</feature>
<gene>
    <name evidence="3" type="ORF">GM676_01610</name>
</gene>
<dbReference type="Pfam" id="PF25513">
    <property type="entry name" value="P2_C"/>
    <property type="match status" value="1"/>
</dbReference>
<dbReference type="Gene3D" id="2.60.120.730">
    <property type="match status" value="2"/>
</dbReference>
<dbReference type="InterPro" id="IPR057915">
    <property type="entry name" value="P2_C"/>
</dbReference>
<dbReference type="Pfam" id="PF18628">
    <property type="entry name" value="P2_N"/>
    <property type="match status" value="1"/>
</dbReference>
<comment type="caution">
    <text evidence="3">The sequence shown here is derived from an EMBL/GenBank/DDBJ whole genome shotgun (WGS) entry which is preliminary data.</text>
</comment>
<evidence type="ECO:0000313" key="4">
    <source>
        <dbReference type="Proteomes" id="UP000475582"/>
    </source>
</evidence>
<name>A0A6L6PCN0_9BURK</name>
<reference evidence="3 4" key="1">
    <citation type="submission" date="2019-11" db="EMBL/GenBank/DDBJ databases">
        <title>Type strains purchased from KCTC, JCM and DSMZ.</title>
        <authorList>
            <person name="Lu H."/>
        </authorList>
    </citation>
    <scope>NUCLEOTIDE SEQUENCE [LARGE SCALE GENOMIC DNA]</scope>
    <source>
        <strain evidence="3 4">KCTC 22382</strain>
    </source>
</reference>
<dbReference type="EMBL" id="WNKY01000001">
    <property type="protein sequence ID" value="MTV36277.1"/>
    <property type="molecule type" value="Genomic_DNA"/>
</dbReference>
<keyword evidence="4" id="KW-1185">Reference proteome</keyword>
<dbReference type="InterPro" id="IPR041377">
    <property type="entry name" value="P2_N"/>
</dbReference>
<feature type="domain" description="Viral coat protein P2 N-terminal" evidence="1">
    <location>
        <begin position="5"/>
        <end position="133"/>
    </location>
</feature>
<dbReference type="InterPro" id="IPR053751">
    <property type="entry name" value="Viral_Major_Capsid_sf"/>
</dbReference>
<accession>A0A6L6PCN0</accession>
<protein>
    <submittedName>
        <fullName evidence="3">Uncharacterized protein</fullName>
    </submittedName>
</protein>
<evidence type="ECO:0000259" key="1">
    <source>
        <dbReference type="Pfam" id="PF18628"/>
    </source>
</evidence>
<proteinExistence type="predicted"/>